<feature type="non-terminal residue" evidence="2">
    <location>
        <position position="168"/>
    </location>
</feature>
<dbReference type="Proteomes" id="UP000230790">
    <property type="component" value="Unassembled WGS sequence"/>
</dbReference>
<feature type="non-terminal residue" evidence="2">
    <location>
        <position position="1"/>
    </location>
</feature>
<organism evidence="2 3">
    <name type="scientific">Candidatus Thermofonsia Clade 3 bacterium</name>
    <dbReference type="NCBI Taxonomy" id="2364212"/>
    <lineage>
        <taxon>Bacteria</taxon>
        <taxon>Bacillati</taxon>
        <taxon>Chloroflexota</taxon>
        <taxon>Candidatus Thermofontia</taxon>
        <taxon>Candidatus Thermofonsia Clade 3</taxon>
    </lineage>
</organism>
<proteinExistence type="predicted"/>
<sequence length="168" mass="18615">TGFLRDALPHVIALLDEAAQMVIGLDEPLEQNAPRRFYFERLAALINAGVAPQEADRRARYRIFGSKPGAYGAGILPLIEAGNWQDVRDFALAYVNWGGYAYTRSEDGADAREDFRTALATVQVAAKNQDNREHDLFTYDDYLQYHGGMIAAIRALSGKPPLAYFGDS</sequence>
<dbReference type="PANTHER" id="PTHR44119">
    <property type="entry name" value="MAGNESIUM-CHELATASE SUBUNIT CHLH, CHLOROPLASTIC"/>
    <property type="match status" value="1"/>
</dbReference>
<protein>
    <submittedName>
        <fullName evidence="2">Cobalt chelatase</fullName>
    </submittedName>
</protein>
<evidence type="ECO:0000259" key="1">
    <source>
        <dbReference type="Pfam" id="PF02514"/>
    </source>
</evidence>
<gene>
    <name evidence="2" type="ORF">CUN48_16770</name>
</gene>
<feature type="domain" description="CobN/magnesium chelatase" evidence="1">
    <location>
        <begin position="1"/>
        <end position="168"/>
    </location>
</feature>
<evidence type="ECO:0000313" key="3">
    <source>
        <dbReference type="Proteomes" id="UP000230790"/>
    </source>
</evidence>
<dbReference type="AlphaFoldDB" id="A0A2M8Q7S9"/>
<dbReference type="EMBL" id="PGTN01000695">
    <property type="protein sequence ID" value="PJF45855.1"/>
    <property type="molecule type" value="Genomic_DNA"/>
</dbReference>
<dbReference type="Pfam" id="PF02514">
    <property type="entry name" value="CobN-Mg_chel"/>
    <property type="match status" value="1"/>
</dbReference>
<reference evidence="2 3" key="1">
    <citation type="submission" date="2017-11" db="EMBL/GenBank/DDBJ databases">
        <title>Evolution of Phototrophy in the Chloroflexi Phylum Driven by Horizontal Gene Transfer.</title>
        <authorList>
            <person name="Ward L.M."/>
            <person name="Hemp J."/>
            <person name="Shih P.M."/>
            <person name="Mcglynn S.E."/>
            <person name="Fischer W."/>
        </authorList>
    </citation>
    <scope>NUCLEOTIDE SEQUENCE [LARGE SCALE GENOMIC DNA]</scope>
    <source>
        <strain evidence="2">JP3_7</strain>
    </source>
</reference>
<dbReference type="InterPro" id="IPR003672">
    <property type="entry name" value="CobN/Mg_chltase"/>
</dbReference>
<name>A0A2M8Q7S9_9CHLR</name>
<dbReference type="PANTHER" id="PTHR44119:SF4">
    <property type="entry name" value="AEROBIC COBALTOCHELATASE SUBUNIT COBN"/>
    <property type="match status" value="1"/>
</dbReference>
<comment type="caution">
    <text evidence="2">The sequence shown here is derived from an EMBL/GenBank/DDBJ whole genome shotgun (WGS) entry which is preliminary data.</text>
</comment>
<accession>A0A2M8Q7S9</accession>
<evidence type="ECO:0000313" key="2">
    <source>
        <dbReference type="EMBL" id="PJF45855.1"/>
    </source>
</evidence>